<evidence type="ECO:0000313" key="3">
    <source>
        <dbReference type="EMBL" id="CAJ1831833.1"/>
    </source>
</evidence>
<keyword evidence="4" id="KW-1185">Reference proteome</keyword>
<dbReference type="PANTHER" id="PTHR33349">
    <property type="entry name" value="EMB|CAB62594.1"/>
    <property type="match status" value="1"/>
</dbReference>
<evidence type="ECO:0000259" key="2">
    <source>
        <dbReference type="SMART" id="SM01054"/>
    </source>
</evidence>
<feature type="region of interest" description="Disordered" evidence="1">
    <location>
        <begin position="118"/>
        <end position="216"/>
    </location>
</feature>
<dbReference type="InterPro" id="IPR012417">
    <property type="entry name" value="CaM-bd_dom_pln"/>
</dbReference>
<accession>A0AA86RWQ9</accession>
<protein>
    <recommendedName>
        <fullName evidence="2">Calmodulin-binding domain-containing protein</fullName>
    </recommendedName>
</protein>
<feature type="region of interest" description="Disordered" evidence="1">
    <location>
        <begin position="332"/>
        <end position="356"/>
    </location>
</feature>
<name>A0AA86RWQ9_9FABA</name>
<feature type="domain" description="Calmodulin-binding" evidence="2">
    <location>
        <begin position="393"/>
        <end position="497"/>
    </location>
</feature>
<feature type="compositionally biased region" description="Low complexity" evidence="1">
    <location>
        <begin position="122"/>
        <end position="131"/>
    </location>
</feature>
<gene>
    <name evidence="3" type="ORF">AYBTSS11_LOCUS1424</name>
</gene>
<dbReference type="Gramene" id="rna-AYBTSS11_LOCUS1424">
    <property type="protein sequence ID" value="CAJ1831833.1"/>
    <property type="gene ID" value="gene-AYBTSS11_LOCUS1424"/>
</dbReference>
<reference evidence="3" key="1">
    <citation type="submission" date="2023-10" db="EMBL/GenBank/DDBJ databases">
        <authorList>
            <person name="Domelevo Entfellner J.-B."/>
        </authorList>
    </citation>
    <scope>NUCLEOTIDE SEQUENCE</scope>
</reference>
<feature type="compositionally biased region" description="Polar residues" evidence="1">
    <location>
        <begin position="188"/>
        <end position="212"/>
    </location>
</feature>
<dbReference type="PANTHER" id="PTHR33349:SF7">
    <property type="entry name" value="PLANT CALMODULIN-BINDING-LIKE PROTEIN"/>
    <property type="match status" value="1"/>
</dbReference>
<dbReference type="Pfam" id="PF07839">
    <property type="entry name" value="CaM_binding"/>
    <property type="match status" value="1"/>
</dbReference>
<dbReference type="AlphaFoldDB" id="A0AA86RWQ9"/>
<dbReference type="SMART" id="SM01054">
    <property type="entry name" value="CaM_binding"/>
    <property type="match status" value="1"/>
</dbReference>
<organism evidence="3 4">
    <name type="scientific">Sphenostylis stenocarpa</name>
    <dbReference type="NCBI Taxonomy" id="92480"/>
    <lineage>
        <taxon>Eukaryota</taxon>
        <taxon>Viridiplantae</taxon>
        <taxon>Streptophyta</taxon>
        <taxon>Embryophyta</taxon>
        <taxon>Tracheophyta</taxon>
        <taxon>Spermatophyta</taxon>
        <taxon>Magnoliopsida</taxon>
        <taxon>eudicotyledons</taxon>
        <taxon>Gunneridae</taxon>
        <taxon>Pentapetalae</taxon>
        <taxon>rosids</taxon>
        <taxon>fabids</taxon>
        <taxon>Fabales</taxon>
        <taxon>Fabaceae</taxon>
        <taxon>Papilionoideae</taxon>
        <taxon>50 kb inversion clade</taxon>
        <taxon>NPAAA clade</taxon>
        <taxon>indigoferoid/millettioid clade</taxon>
        <taxon>Phaseoleae</taxon>
        <taxon>Sphenostylis</taxon>
    </lineage>
</organism>
<proteinExistence type="predicted"/>
<dbReference type="GO" id="GO:0005516">
    <property type="term" value="F:calmodulin binding"/>
    <property type="evidence" value="ECO:0007669"/>
    <property type="project" value="InterPro"/>
</dbReference>
<evidence type="ECO:0000313" key="4">
    <source>
        <dbReference type="Proteomes" id="UP001189624"/>
    </source>
</evidence>
<dbReference type="Proteomes" id="UP001189624">
    <property type="component" value="Chromosome 1"/>
</dbReference>
<sequence>MSSGDELRRHSVGIATSGNIEKKVVVPHYLRASTGSCHDFCKYGRKNVEEAKEKLSMIKRTGRKSLSLSSEDSIGGIIISVAKQKASLDSNLTKMSAVKRSQSLNSVLQISDVSDTNRVEPISKSSGSQKQIGKEVLANTGKASLKPAATRRRAISSSFEVEIPSKPTSKRVESSPAATSERVKRNPKLTSQIVKASSKSMSTMKQASSKVSSFEDKEMELSEKHVTSLNSSEGLGGQRISKIKMKKRETSPKSSSGGIGSVSARKHKGLKIVTHLMNQPNPIEVEPEEHYNKAKEKTLYVIKMESANQSFQSHQNESQVIEMLLSNSLSSPKFSPSSISQTSSHEDQEESEYANSNTEFEADAFPENHEIEFQANVGTLETENNGKPQMDDEVVFYVDNDCQMLSGELAEIQIDKDNLKILDKFERGKVSRDNATDAKDAAITGQKKVLLRRQDVEVKKDGQGLYNNVIEVTASKLVETQKGKVKALIDAFETMISLEEKRTSANIVN</sequence>
<dbReference type="EMBL" id="OY731398">
    <property type="protein sequence ID" value="CAJ1831833.1"/>
    <property type="molecule type" value="Genomic_DNA"/>
</dbReference>
<feature type="compositionally biased region" description="Low complexity" evidence="1">
    <location>
        <begin position="332"/>
        <end position="343"/>
    </location>
</feature>
<evidence type="ECO:0000256" key="1">
    <source>
        <dbReference type="SAM" id="MobiDB-lite"/>
    </source>
</evidence>